<dbReference type="Proteomes" id="UP000095767">
    <property type="component" value="Unassembled WGS sequence"/>
</dbReference>
<feature type="region of interest" description="Disordered" evidence="1">
    <location>
        <begin position="104"/>
        <end position="128"/>
    </location>
</feature>
<evidence type="ECO:0000256" key="1">
    <source>
        <dbReference type="SAM" id="MobiDB-lite"/>
    </source>
</evidence>
<comment type="caution">
    <text evidence="2">The sequence shown here is derived from an EMBL/GenBank/DDBJ whole genome shotgun (WGS) entry which is preliminary data.</text>
</comment>
<accession>A0A1E5URF4</accession>
<dbReference type="EMBL" id="LWDX02066839">
    <property type="protein sequence ID" value="OEL15451.1"/>
    <property type="molecule type" value="Genomic_DNA"/>
</dbReference>
<keyword evidence="3" id="KW-1185">Reference proteome</keyword>
<evidence type="ECO:0000313" key="3">
    <source>
        <dbReference type="Proteomes" id="UP000095767"/>
    </source>
</evidence>
<dbReference type="AlphaFoldDB" id="A0A1E5URF4"/>
<dbReference type="PANTHER" id="PTHR33018">
    <property type="entry name" value="OS10G0338966 PROTEIN-RELATED"/>
    <property type="match status" value="1"/>
</dbReference>
<sequence length="202" mass="23412">MAVDDLGSKGQPIKPPEVISRFRNTCGAIVRDNLHGFITTNNWKKVSDTKKDVLWAKLKESFKFPEGREKFLWKDATKDFERIPSYVWANFVEQKNIDEAKALSDQNSRKAKKNAKNPHHLGVGGYAGKVPKWRKEEEERRLAGLPDVLARLDDRSRNWVLARQPKLTPQGEVRFEKPTMELIFQRLQQISQKRSQGQFKPN</sequence>
<name>A0A1E5URF4_9POAL</name>
<proteinExistence type="predicted"/>
<reference evidence="2 3" key="1">
    <citation type="submission" date="2016-09" db="EMBL/GenBank/DDBJ databases">
        <title>The draft genome of Dichanthelium oligosanthes: A C3 panicoid grass species.</title>
        <authorList>
            <person name="Studer A.J."/>
            <person name="Schnable J.C."/>
            <person name="Brutnell T.P."/>
        </authorList>
    </citation>
    <scope>NUCLEOTIDE SEQUENCE [LARGE SCALE GENOMIC DNA]</scope>
    <source>
        <strain evidence="3">cv. Kellogg 1175</strain>
        <tissue evidence="2">Leaf</tissue>
    </source>
</reference>
<feature type="compositionally biased region" description="Basic residues" evidence="1">
    <location>
        <begin position="109"/>
        <end position="119"/>
    </location>
</feature>
<organism evidence="2 3">
    <name type="scientific">Dichanthelium oligosanthes</name>
    <dbReference type="NCBI Taxonomy" id="888268"/>
    <lineage>
        <taxon>Eukaryota</taxon>
        <taxon>Viridiplantae</taxon>
        <taxon>Streptophyta</taxon>
        <taxon>Embryophyta</taxon>
        <taxon>Tracheophyta</taxon>
        <taxon>Spermatophyta</taxon>
        <taxon>Magnoliopsida</taxon>
        <taxon>Liliopsida</taxon>
        <taxon>Poales</taxon>
        <taxon>Poaceae</taxon>
        <taxon>PACMAD clade</taxon>
        <taxon>Panicoideae</taxon>
        <taxon>Panicodae</taxon>
        <taxon>Paniceae</taxon>
        <taxon>Dichantheliinae</taxon>
        <taxon>Dichanthelium</taxon>
    </lineage>
</organism>
<protein>
    <submittedName>
        <fullName evidence="2">Uncharacterized protein</fullName>
    </submittedName>
</protein>
<dbReference type="PANTHER" id="PTHR33018:SF19">
    <property type="entry name" value="OS12G0558775 PROTEIN"/>
    <property type="match status" value="1"/>
</dbReference>
<dbReference type="OrthoDB" id="1911146at2759"/>
<gene>
    <name evidence="2" type="ORF">BAE44_0023530</name>
</gene>
<evidence type="ECO:0000313" key="2">
    <source>
        <dbReference type="EMBL" id="OEL15451.1"/>
    </source>
</evidence>